<evidence type="ECO:0000313" key="3">
    <source>
        <dbReference type="Proteomes" id="UP001066276"/>
    </source>
</evidence>
<dbReference type="AlphaFoldDB" id="A0AAV7RTR6"/>
<evidence type="ECO:0008006" key="4">
    <source>
        <dbReference type="Google" id="ProtNLM"/>
    </source>
</evidence>
<feature type="region of interest" description="Disordered" evidence="1">
    <location>
        <begin position="1"/>
        <end position="23"/>
    </location>
</feature>
<proteinExistence type="predicted"/>
<gene>
    <name evidence="2" type="ORF">NDU88_007932</name>
</gene>
<name>A0AAV7RTR6_PLEWA</name>
<accession>A0AAV7RTR6</accession>
<reference evidence="2" key="1">
    <citation type="journal article" date="2022" name="bioRxiv">
        <title>Sequencing and chromosome-scale assembly of the giantPleurodeles waltlgenome.</title>
        <authorList>
            <person name="Brown T."/>
            <person name="Elewa A."/>
            <person name="Iarovenko S."/>
            <person name="Subramanian E."/>
            <person name="Araus A.J."/>
            <person name="Petzold A."/>
            <person name="Susuki M."/>
            <person name="Suzuki K.-i.T."/>
            <person name="Hayashi T."/>
            <person name="Toyoda A."/>
            <person name="Oliveira C."/>
            <person name="Osipova E."/>
            <person name="Leigh N.D."/>
            <person name="Simon A."/>
            <person name="Yun M.H."/>
        </authorList>
    </citation>
    <scope>NUCLEOTIDE SEQUENCE</scope>
    <source>
        <strain evidence="2">20211129_DDA</strain>
        <tissue evidence="2">Liver</tissue>
    </source>
</reference>
<sequence length="150" mass="17199">MDQESETLQKGHRGHVRQRSVQGGCMDQNVIEIRVDQDTPGMKETQHRGQNLGENPAGVLEPKWRYPELPMLGAHCKPPELLRDRSHPNMQIGILKINLCQEIPRRDQRNHLTLSGKLKMQGQDKAIQKLQVDDQTKIPCDLSDHEDIEE</sequence>
<protein>
    <recommendedName>
        <fullName evidence="4">Prolactin receptor</fullName>
    </recommendedName>
</protein>
<dbReference type="EMBL" id="JANPWB010000009">
    <property type="protein sequence ID" value="KAJ1155197.1"/>
    <property type="molecule type" value="Genomic_DNA"/>
</dbReference>
<organism evidence="2 3">
    <name type="scientific">Pleurodeles waltl</name>
    <name type="common">Iberian ribbed newt</name>
    <dbReference type="NCBI Taxonomy" id="8319"/>
    <lineage>
        <taxon>Eukaryota</taxon>
        <taxon>Metazoa</taxon>
        <taxon>Chordata</taxon>
        <taxon>Craniata</taxon>
        <taxon>Vertebrata</taxon>
        <taxon>Euteleostomi</taxon>
        <taxon>Amphibia</taxon>
        <taxon>Batrachia</taxon>
        <taxon>Caudata</taxon>
        <taxon>Salamandroidea</taxon>
        <taxon>Salamandridae</taxon>
        <taxon>Pleurodelinae</taxon>
        <taxon>Pleurodeles</taxon>
    </lineage>
</organism>
<feature type="region of interest" description="Disordered" evidence="1">
    <location>
        <begin position="41"/>
        <end position="60"/>
    </location>
</feature>
<evidence type="ECO:0000313" key="2">
    <source>
        <dbReference type="EMBL" id="KAJ1155197.1"/>
    </source>
</evidence>
<evidence type="ECO:0000256" key="1">
    <source>
        <dbReference type="SAM" id="MobiDB-lite"/>
    </source>
</evidence>
<keyword evidence="3" id="KW-1185">Reference proteome</keyword>
<comment type="caution">
    <text evidence="2">The sequence shown here is derived from an EMBL/GenBank/DDBJ whole genome shotgun (WGS) entry which is preliminary data.</text>
</comment>
<dbReference type="Proteomes" id="UP001066276">
    <property type="component" value="Chromosome 5"/>
</dbReference>